<reference evidence="3 4" key="1">
    <citation type="submission" date="2021-10" db="EMBL/GenBank/DDBJ databases">
        <title>Anaerobic single-cell dispensing facilitates the cultivation of human gut bacteria.</title>
        <authorList>
            <person name="Afrizal A."/>
        </authorList>
    </citation>
    <scope>NUCLEOTIDE SEQUENCE [LARGE SCALE GENOMIC DNA]</scope>
    <source>
        <strain evidence="3 4">CLA-AA-H217</strain>
    </source>
</reference>
<evidence type="ECO:0000313" key="3">
    <source>
        <dbReference type="EMBL" id="MCC2226348.1"/>
    </source>
</evidence>
<feature type="region of interest" description="Disordered" evidence="1">
    <location>
        <begin position="188"/>
        <end position="221"/>
    </location>
</feature>
<evidence type="ECO:0000313" key="4">
    <source>
        <dbReference type="Proteomes" id="UP001198612"/>
    </source>
</evidence>
<dbReference type="Gene3D" id="3.90.1580.10">
    <property type="entry name" value="paralog of FGE (formylglycine-generating enzyme)"/>
    <property type="match status" value="1"/>
</dbReference>
<dbReference type="EMBL" id="JAJEQQ010000001">
    <property type="protein sequence ID" value="MCC2226348.1"/>
    <property type="molecule type" value="Genomic_DNA"/>
</dbReference>
<accession>A0AAW4W2Y4</accession>
<dbReference type="SUPFAM" id="SSF56436">
    <property type="entry name" value="C-type lectin-like"/>
    <property type="match status" value="1"/>
</dbReference>
<dbReference type="Proteomes" id="UP001198612">
    <property type="component" value="Unassembled WGS sequence"/>
</dbReference>
<dbReference type="InterPro" id="IPR016187">
    <property type="entry name" value="CTDL_fold"/>
</dbReference>
<organism evidence="3 4">
    <name type="scientific">Blautia fusiformis</name>
    <dbReference type="NCBI Taxonomy" id="2881264"/>
    <lineage>
        <taxon>Bacteria</taxon>
        <taxon>Bacillati</taxon>
        <taxon>Bacillota</taxon>
        <taxon>Clostridia</taxon>
        <taxon>Lachnospirales</taxon>
        <taxon>Lachnospiraceae</taxon>
        <taxon>Blautia</taxon>
    </lineage>
</organism>
<evidence type="ECO:0000256" key="1">
    <source>
        <dbReference type="SAM" id="MobiDB-lite"/>
    </source>
</evidence>
<evidence type="ECO:0000259" key="2">
    <source>
        <dbReference type="Pfam" id="PF03781"/>
    </source>
</evidence>
<dbReference type="Pfam" id="PF03781">
    <property type="entry name" value="FGE-sulfatase"/>
    <property type="match status" value="1"/>
</dbReference>
<dbReference type="RefSeq" id="WP_227588331.1">
    <property type="nucleotide sequence ID" value="NZ_JAJEQQ010000001.1"/>
</dbReference>
<sequence length="386" mass="42923">MAKAKFMNGEFSAKFKGKRKFVAEQMEAIKDYAARDDMQINICPVIQERPSEKKNTEEQITPTHFISGNLEHAVVAIYDNAGIPSFMHRFRKVTNKELFGGSDKTNAAFIIGDEEYDEIYISVYENCEINGKPYSLPMQKPWTGITNDEAARACFSKGEGWHLMTRAEWGLLANLSLKNGTLPHGNTNYGKYHANPEEHGESAGESGKTKTGSGPATWTHDHTLEGVHDLSGNVWEMVRGLRIKDGQLEMAKNNDAALDIDLTLEGDNWEPVRDDSGKSIRVSVSDGGIKFLAESDHEEGYDGCRWEDVNIDCESETLKELALYPGEPEAYCYIDSTEGEYLPLCGGCWGNTSGAGVFYVSLSYPRTRASGGLGFRSAYFRKLKTE</sequence>
<comment type="caution">
    <text evidence="3">The sequence shown here is derived from an EMBL/GenBank/DDBJ whole genome shotgun (WGS) entry which is preliminary data.</text>
</comment>
<gene>
    <name evidence="3" type="ORF">LKD40_00725</name>
</gene>
<proteinExistence type="predicted"/>
<dbReference type="AlphaFoldDB" id="A0AAW4W2Y4"/>
<name>A0AAW4W2Y4_9FIRM</name>
<keyword evidence="4" id="KW-1185">Reference proteome</keyword>
<dbReference type="InterPro" id="IPR005532">
    <property type="entry name" value="SUMF_dom"/>
</dbReference>
<dbReference type="InterPro" id="IPR042095">
    <property type="entry name" value="SUMF_sf"/>
</dbReference>
<protein>
    <submittedName>
        <fullName evidence="3">SUMF1/EgtB/PvdO family nonheme iron enzyme</fullName>
    </submittedName>
</protein>
<feature type="domain" description="Sulfatase-modifying factor enzyme-like" evidence="2">
    <location>
        <begin position="122"/>
        <end position="239"/>
    </location>
</feature>